<proteinExistence type="predicted"/>
<gene>
    <name evidence="2" type="ORF">AA15669_1193</name>
</gene>
<organism evidence="2 3">
    <name type="scientific">Saccharibacter floricola DSM 15669</name>
    <dbReference type="NCBI Taxonomy" id="1123227"/>
    <lineage>
        <taxon>Bacteria</taxon>
        <taxon>Pseudomonadati</taxon>
        <taxon>Pseudomonadota</taxon>
        <taxon>Alphaproteobacteria</taxon>
        <taxon>Acetobacterales</taxon>
        <taxon>Acetobacteraceae</taxon>
        <taxon>Saccharibacter</taxon>
    </lineage>
</organism>
<feature type="domain" description="Carrier" evidence="1">
    <location>
        <begin position="11"/>
        <end position="92"/>
    </location>
</feature>
<reference evidence="2" key="1">
    <citation type="submission" date="2013-04" db="EMBL/GenBank/DDBJ databases">
        <title>The genome sequencing project of 58 acetic acid bacteria.</title>
        <authorList>
            <person name="Okamoto-Kainuma A."/>
            <person name="Ishikawa M."/>
            <person name="Umino S."/>
            <person name="Koizumi Y."/>
            <person name="Shiwa Y."/>
            <person name="Yoshikawa H."/>
            <person name="Matsutani M."/>
            <person name="Matsushita K."/>
        </authorList>
    </citation>
    <scope>NUCLEOTIDE SEQUENCE</scope>
    <source>
        <strain evidence="2">DSM 15669</strain>
    </source>
</reference>
<comment type="caution">
    <text evidence="2">The sequence shown here is derived from an EMBL/GenBank/DDBJ whole genome shotgun (WGS) entry which is preliminary data.</text>
</comment>
<evidence type="ECO:0000259" key="1">
    <source>
        <dbReference type="PROSITE" id="PS50075"/>
    </source>
</evidence>
<dbReference type="Gene3D" id="1.10.1200.10">
    <property type="entry name" value="ACP-like"/>
    <property type="match status" value="1"/>
</dbReference>
<dbReference type="InterPro" id="IPR036736">
    <property type="entry name" value="ACP-like_sf"/>
</dbReference>
<dbReference type="RefSeq" id="WP_018981189.1">
    <property type="nucleotide sequence ID" value="NZ_BAQD01000017.1"/>
</dbReference>
<accession>A0ABQ0NZG1</accession>
<dbReference type="Proteomes" id="UP001062901">
    <property type="component" value="Unassembled WGS sequence"/>
</dbReference>
<keyword evidence="3" id="KW-1185">Reference proteome</keyword>
<sequence>MTTSSSSSQQSPFESELAVHLVDAVQLDMDPHEIDPTSPLFGEGLGLDSIDVLEIALMVNTQYSIKLESHDENNRKIFHSLRSLAQYIETHRPAR</sequence>
<dbReference type="SUPFAM" id="SSF47336">
    <property type="entry name" value="ACP-like"/>
    <property type="match status" value="1"/>
</dbReference>
<dbReference type="InterPro" id="IPR009081">
    <property type="entry name" value="PP-bd_ACP"/>
</dbReference>
<dbReference type="Pfam" id="PF00550">
    <property type="entry name" value="PP-binding"/>
    <property type="match status" value="1"/>
</dbReference>
<dbReference type="EMBL" id="BAQD01000017">
    <property type="protein sequence ID" value="GBQ07009.1"/>
    <property type="molecule type" value="Genomic_DNA"/>
</dbReference>
<evidence type="ECO:0000313" key="3">
    <source>
        <dbReference type="Proteomes" id="UP001062901"/>
    </source>
</evidence>
<dbReference type="NCBIfam" id="NF006617">
    <property type="entry name" value="PRK09184.1"/>
    <property type="match status" value="1"/>
</dbReference>
<name>A0ABQ0NZG1_9PROT</name>
<evidence type="ECO:0000313" key="2">
    <source>
        <dbReference type="EMBL" id="GBQ07009.1"/>
    </source>
</evidence>
<dbReference type="PROSITE" id="PS50075">
    <property type="entry name" value="CARRIER"/>
    <property type="match status" value="1"/>
</dbReference>
<protein>
    <submittedName>
        <fullName evidence="2">Acyl carrier protein</fullName>
    </submittedName>
</protein>